<gene>
    <name evidence="1" type="ORF">N5A56_011945</name>
</gene>
<reference evidence="1" key="1">
    <citation type="submission" date="2023-02" db="EMBL/GenBank/DDBJ databases">
        <title>Polaribacter ponticola sp. nov., isolated from seawater.</title>
        <authorList>
            <person name="Baek J.H."/>
            <person name="Kim J.M."/>
            <person name="Choi D.G."/>
            <person name="Jeon C.O."/>
        </authorList>
    </citation>
    <scope>NUCLEOTIDE SEQUENCE</scope>
    <source>
        <strain evidence="1">MSW5</strain>
    </source>
</reference>
<keyword evidence="2" id="KW-1185">Reference proteome</keyword>
<comment type="caution">
    <text evidence="1">The sequence shown here is derived from an EMBL/GenBank/DDBJ whole genome shotgun (WGS) entry which is preliminary data.</text>
</comment>
<evidence type="ECO:0008006" key="3">
    <source>
        <dbReference type="Google" id="ProtNLM"/>
    </source>
</evidence>
<dbReference type="RefSeq" id="WP_274270430.1">
    <property type="nucleotide sequence ID" value="NZ_JAOSLC020000003.1"/>
</dbReference>
<dbReference type="Proteomes" id="UP001151478">
    <property type="component" value="Unassembled WGS sequence"/>
</dbReference>
<organism evidence="1 2">
    <name type="scientific">Polaribacter ponticola</name>
    <dbReference type="NCBI Taxonomy" id="2978475"/>
    <lineage>
        <taxon>Bacteria</taxon>
        <taxon>Pseudomonadati</taxon>
        <taxon>Bacteroidota</taxon>
        <taxon>Flavobacteriia</taxon>
        <taxon>Flavobacteriales</taxon>
        <taxon>Flavobacteriaceae</taxon>
    </lineage>
</organism>
<evidence type="ECO:0000313" key="2">
    <source>
        <dbReference type="Proteomes" id="UP001151478"/>
    </source>
</evidence>
<name>A0ABT5SAG7_9FLAO</name>
<accession>A0ABT5SAG7</accession>
<proteinExistence type="predicted"/>
<evidence type="ECO:0000313" key="1">
    <source>
        <dbReference type="EMBL" id="MDD7915080.1"/>
    </source>
</evidence>
<protein>
    <recommendedName>
        <fullName evidence="3">DUF3805 domain-containing protein</fullName>
    </recommendedName>
</protein>
<dbReference type="EMBL" id="JAOSLC020000003">
    <property type="protein sequence ID" value="MDD7915080.1"/>
    <property type="molecule type" value="Genomic_DNA"/>
</dbReference>
<sequence>MNDYSFEIPNNWYSYLGYHSIYHSPKRFMDNGLESQKVTIGVFVIKNVESKIDFFENEIKTNNITVNTNFEKVIVENTKYGDALLLKYGSIWNSRNNTNLFLYYYHKSKIYKLHFKASNILYKDVVDEAIKIMDSFKIEE</sequence>